<dbReference type="EMBL" id="CP002086">
    <property type="protein sequence ID" value="ADJ27841.1"/>
    <property type="molecule type" value="Genomic_DNA"/>
</dbReference>
<dbReference type="Gene3D" id="3.30.420.10">
    <property type="entry name" value="Ribonuclease H-like superfamily/Ribonuclease H"/>
    <property type="match status" value="1"/>
</dbReference>
<keyword evidence="3" id="KW-1185">Reference proteome</keyword>
<feature type="domain" description="Tc1-like transposase DDE" evidence="1">
    <location>
        <begin position="9"/>
        <end position="87"/>
    </location>
</feature>
<dbReference type="Proteomes" id="UP000000393">
    <property type="component" value="Chromosome"/>
</dbReference>
<dbReference type="KEGG" id="nwa:Nwat_0896"/>
<dbReference type="PANTHER" id="PTHR46564:SF1">
    <property type="entry name" value="TRANSPOSASE"/>
    <property type="match status" value="1"/>
</dbReference>
<dbReference type="GO" id="GO:0003676">
    <property type="term" value="F:nucleic acid binding"/>
    <property type="evidence" value="ECO:0007669"/>
    <property type="project" value="InterPro"/>
</dbReference>
<dbReference type="InterPro" id="IPR012337">
    <property type="entry name" value="RNaseH-like_sf"/>
</dbReference>
<gene>
    <name evidence="2" type="ordered locus">Nwat_0896</name>
</gene>
<dbReference type="eggNOG" id="COG3335">
    <property type="taxonomic scope" value="Bacteria"/>
</dbReference>
<proteinExistence type="predicted"/>
<dbReference type="PANTHER" id="PTHR46564">
    <property type="entry name" value="TRANSPOSASE"/>
    <property type="match status" value="1"/>
</dbReference>
<protein>
    <submittedName>
        <fullName evidence="2">Transposase</fullName>
    </submittedName>
</protein>
<accession>D8K4E4</accession>
<evidence type="ECO:0000259" key="1">
    <source>
        <dbReference type="Pfam" id="PF13358"/>
    </source>
</evidence>
<dbReference type="AlphaFoldDB" id="D8K4E4"/>
<evidence type="ECO:0000313" key="3">
    <source>
        <dbReference type="Proteomes" id="UP000000393"/>
    </source>
</evidence>
<dbReference type="STRING" id="105559.Nwat_0896"/>
<dbReference type="InterPro" id="IPR036397">
    <property type="entry name" value="RNaseH_sf"/>
</dbReference>
<evidence type="ECO:0000313" key="2">
    <source>
        <dbReference type="EMBL" id="ADJ27841.1"/>
    </source>
</evidence>
<dbReference type="SUPFAM" id="SSF53098">
    <property type="entry name" value="Ribonuclease H-like"/>
    <property type="match status" value="1"/>
</dbReference>
<dbReference type="Pfam" id="PF13358">
    <property type="entry name" value="DDE_3"/>
    <property type="match status" value="1"/>
</dbReference>
<dbReference type="InterPro" id="IPR038717">
    <property type="entry name" value="Tc1-like_DDE_dom"/>
</dbReference>
<dbReference type="HOGENOM" id="CLU_056788_14_0_6"/>
<organism evidence="2 3">
    <name type="scientific">Nitrosococcus watsoni (strain C-113)</name>
    <dbReference type="NCBI Taxonomy" id="105559"/>
    <lineage>
        <taxon>Bacteria</taxon>
        <taxon>Pseudomonadati</taxon>
        <taxon>Pseudomonadota</taxon>
        <taxon>Gammaproteobacteria</taxon>
        <taxon>Chromatiales</taxon>
        <taxon>Chromatiaceae</taxon>
        <taxon>Nitrosococcus</taxon>
    </lineage>
</organism>
<reference evidence="2 3" key="1">
    <citation type="submission" date="2010-06" db="EMBL/GenBank/DDBJ databases">
        <title>Complete sequence of chromosome of Nitrosococcus watsoni C-113.</title>
        <authorList>
            <consortium name="US DOE Joint Genome Institute"/>
            <person name="Lucas S."/>
            <person name="Copeland A."/>
            <person name="Lapidus A."/>
            <person name="Cheng J.-F."/>
            <person name="Bruce D."/>
            <person name="Goodwin L."/>
            <person name="Pitluck S."/>
            <person name="Malfatti S.A."/>
            <person name="Chain P.S.G."/>
            <person name="Land M."/>
            <person name="Hauser L."/>
            <person name="Kyrpides N."/>
            <person name="Ivanova N."/>
            <person name="Cambell M.A."/>
            <person name="Heidelberg J.F."/>
            <person name="Klotz M.G."/>
            <person name="Woyke T."/>
        </authorList>
    </citation>
    <scope>NUCLEOTIDE SEQUENCE [LARGE SCALE GENOMIC DNA]</scope>
    <source>
        <strain evidence="2 3">C-113</strain>
    </source>
</reference>
<dbReference type="PROSITE" id="PS51257">
    <property type="entry name" value="PROKAR_LIPOPROTEIN"/>
    <property type="match status" value="1"/>
</dbReference>
<name>D8K4E4_NITWC</name>
<sequence>MAQRGKEWLAPFVFTGSCTGKTVNAWIEKFLLKELDLPSIVVIDNAPVHNKKTMRSLLKKHGHAMLALPPYSPDFNPIEQSFSAMKKCREGMPVETTVEELIISYS</sequence>